<sequence>MSIPNHSILPSTEADVATLASFVQESKLQLAINRFLIIDWPNEPVQQALYTSAVESALKDPQVDTMKVVDDRSGDIVASMVLSRRSGDQAKVSTADAEGSPAVPHGVNPDVFSVVMDSVKEINEGLEGIEHLGMTCNFTRPAASDQGTNQRLELTHICVAPSSRRQGIGSQLMRLAVDKATAARLPLITCSEPPAHEFFLKQGLIDTKWVDIDLRKWAPDHAGYGVFRISGMSLPR</sequence>
<name>A0A5N6KXL0_9ROSI</name>
<dbReference type="PANTHER" id="PTHR42791">
    <property type="entry name" value="GNAT FAMILY ACETYLTRANSFERASE"/>
    <property type="match status" value="1"/>
</dbReference>
<evidence type="ECO:0000259" key="1">
    <source>
        <dbReference type="PROSITE" id="PS51186"/>
    </source>
</evidence>
<evidence type="ECO:0000313" key="2">
    <source>
        <dbReference type="EMBL" id="KAB8356537.1"/>
    </source>
</evidence>
<dbReference type="InterPro" id="IPR016181">
    <property type="entry name" value="Acyl_CoA_acyltransferase"/>
</dbReference>
<keyword evidence="3" id="KW-1185">Reference proteome</keyword>
<dbReference type="PROSITE" id="PS51186">
    <property type="entry name" value="GNAT"/>
    <property type="match status" value="1"/>
</dbReference>
<feature type="domain" description="N-acetyltransferase" evidence="1">
    <location>
        <begin position="90"/>
        <end position="230"/>
    </location>
</feature>
<dbReference type="InterPro" id="IPR052523">
    <property type="entry name" value="Trichothecene_AcTrans"/>
</dbReference>
<dbReference type="InterPro" id="IPR000182">
    <property type="entry name" value="GNAT_dom"/>
</dbReference>
<dbReference type="Proteomes" id="UP000327013">
    <property type="component" value="Unassembled WGS sequence"/>
</dbReference>
<dbReference type="AlphaFoldDB" id="A0A5N6KXL0"/>
<gene>
    <name evidence="2" type="ORF">FH972_024121</name>
</gene>
<dbReference type="EMBL" id="VIBQ01000016">
    <property type="protein sequence ID" value="KAB8356537.1"/>
    <property type="molecule type" value="Genomic_DNA"/>
</dbReference>
<proteinExistence type="predicted"/>
<accession>A0A5N6KXL0</accession>
<dbReference type="Pfam" id="PF00583">
    <property type="entry name" value="Acetyltransf_1"/>
    <property type="match status" value="1"/>
</dbReference>
<evidence type="ECO:0000313" key="3">
    <source>
        <dbReference type="Proteomes" id="UP000327013"/>
    </source>
</evidence>
<protein>
    <recommendedName>
        <fullName evidence="1">N-acetyltransferase domain-containing protein</fullName>
    </recommendedName>
</protein>
<dbReference type="OrthoDB" id="6415790at2759"/>
<dbReference type="GO" id="GO:0016747">
    <property type="term" value="F:acyltransferase activity, transferring groups other than amino-acyl groups"/>
    <property type="evidence" value="ECO:0007669"/>
    <property type="project" value="InterPro"/>
</dbReference>
<organism evidence="2 3">
    <name type="scientific">Carpinus fangiana</name>
    <dbReference type="NCBI Taxonomy" id="176857"/>
    <lineage>
        <taxon>Eukaryota</taxon>
        <taxon>Viridiplantae</taxon>
        <taxon>Streptophyta</taxon>
        <taxon>Embryophyta</taxon>
        <taxon>Tracheophyta</taxon>
        <taxon>Spermatophyta</taxon>
        <taxon>Magnoliopsida</taxon>
        <taxon>eudicotyledons</taxon>
        <taxon>Gunneridae</taxon>
        <taxon>Pentapetalae</taxon>
        <taxon>rosids</taxon>
        <taxon>fabids</taxon>
        <taxon>Fagales</taxon>
        <taxon>Betulaceae</taxon>
        <taxon>Carpinus</taxon>
    </lineage>
</organism>
<dbReference type="PANTHER" id="PTHR42791:SF4">
    <property type="entry name" value="ACETYLTRANSFERASE, GNAT FAMILY FAMILY (AFU_ORTHOLOGUE AFUA_4G09540)-RELATED"/>
    <property type="match status" value="1"/>
</dbReference>
<dbReference type="Gene3D" id="3.40.630.30">
    <property type="match status" value="1"/>
</dbReference>
<reference evidence="2 3" key="1">
    <citation type="submission" date="2019-06" db="EMBL/GenBank/DDBJ databases">
        <title>A chromosomal-level reference genome of Carpinus fangiana (Coryloideae, Betulaceae).</title>
        <authorList>
            <person name="Yang X."/>
            <person name="Wang Z."/>
            <person name="Zhang L."/>
            <person name="Hao G."/>
            <person name="Liu J."/>
            <person name="Yang Y."/>
        </authorList>
    </citation>
    <scope>NUCLEOTIDE SEQUENCE [LARGE SCALE GENOMIC DNA]</scope>
    <source>
        <strain evidence="2">Cfa_2016G</strain>
        <tissue evidence="2">Leaf</tissue>
    </source>
</reference>
<comment type="caution">
    <text evidence="2">The sequence shown here is derived from an EMBL/GenBank/DDBJ whole genome shotgun (WGS) entry which is preliminary data.</text>
</comment>
<dbReference type="CDD" id="cd04301">
    <property type="entry name" value="NAT_SF"/>
    <property type="match status" value="1"/>
</dbReference>
<dbReference type="SUPFAM" id="SSF55729">
    <property type="entry name" value="Acyl-CoA N-acyltransferases (Nat)"/>
    <property type="match status" value="1"/>
</dbReference>